<comment type="function">
    <text evidence="1">S-adenosyl-L-methionine-dependent methyltransferase that catalyzes four methylations of the modified target histidine residue in translation elongation factor 2 (EF-2), to form an intermediate called diphthine methyl ester. The four successive methylation reactions represent the second step of diphthamide biosynthesis.</text>
</comment>
<keyword evidence="6" id="KW-0808">Transferase</keyword>
<reference evidence="12" key="1">
    <citation type="submission" date="2017-02" db="UniProtKB">
        <authorList>
            <consortium name="WormBaseParasite"/>
        </authorList>
    </citation>
    <scope>IDENTIFICATION</scope>
</reference>
<dbReference type="GO" id="GO:0032259">
    <property type="term" value="P:methylation"/>
    <property type="evidence" value="ECO:0007669"/>
    <property type="project" value="UniProtKB-KW"/>
</dbReference>
<comment type="similarity">
    <text evidence="3">Belongs to the diphthine synthase family.</text>
</comment>
<dbReference type="EC" id="2.1.1.314" evidence="4"/>
<accession>A0A0R3WDN3</accession>
<evidence type="ECO:0000259" key="9">
    <source>
        <dbReference type="Pfam" id="PF00590"/>
    </source>
</evidence>
<evidence type="ECO:0000256" key="7">
    <source>
        <dbReference type="ARBA" id="ARBA00022691"/>
    </source>
</evidence>
<dbReference type="InterPro" id="IPR014777">
    <property type="entry name" value="4pyrrole_Mease_sub1"/>
</dbReference>
<dbReference type="InterPro" id="IPR004551">
    <property type="entry name" value="Dphthn_synthase"/>
</dbReference>
<keyword evidence="11" id="KW-1185">Reference proteome</keyword>
<dbReference type="EMBL" id="UYRS01018919">
    <property type="protein sequence ID" value="VDK41212.1"/>
    <property type="molecule type" value="Genomic_DNA"/>
</dbReference>
<dbReference type="UniPathway" id="UPA00559"/>
<evidence type="ECO:0000256" key="6">
    <source>
        <dbReference type="ARBA" id="ARBA00022679"/>
    </source>
</evidence>
<name>A0A0R3WDN3_TAEAS</name>
<dbReference type="Gene3D" id="3.40.1010.10">
    <property type="entry name" value="Cobalt-precorrin-4 Transmethylase, Domain 1"/>
    <property type="match status" value="1"/>
</dbReference>
<dbReference type="NCBIfam" id="TIGR00522">
    <property type="entry name" value="dph5"/>
    <property type="match status" value="1"/>
</dbReference>
<proteinExistence type="inferred from homology"/>
<dbReference type="InterPro" id="IPR014776">
    <property type="entry name" value="4pyrrole_Mease_sub2"/>
</dbReference>
<sequence length="346" mass="38121">MLYIIGLGLSTIEDITISGLNTIQECDYVFVDAYTSILSHGIERISAFCGKDVKRADREFTEQDSLIISLARSENVAFLVVGDPLCATTHTDLIIRAIKERIPYKVIHNSSIMTSVACCGLQLYRMGETVSIPLWTDCGCPDSFYPKIVSNFFRGLHTLCLLDIKIREKSLDNLLYDRDIYEPPRFMLCSEAAYQILEAGRRIHQRFVDASADPGVEMPCEPEPECYLHPDCLAVCLARVGSPTQAMLVTTIGILAASLSAGDSNNLSNVLGGPLHSMIIPGKLHPMEIEFLCARLLIGDGKEDLGTASNGTSLPVLLPPAMAGCGFRERVKSMFDRHQELLPTKF</sequence>
<keyword evidence="7" id="KW-0949">S-adenosyl-L-methionine</keyword>
<protein>
    <recommendedName>
        <fullName evidence="4">diphthine methyl ester synthase</fullName>
        <ecNumber evidence="4">2.1.1.314</ecNumber>
    </recommendedName>
</protein>
<dbReference type="PANTHER" id="PTHR10882">
    <property type="entry name" value="DIPHTHINE SYNTHASE"/>
    <property type="match status" value="1"/>
</dbReference>
<dbReference type="PANTHER" id="PTHR10882:SF0">
    <property type="entry name" value="DIPHTHINE METHYL ESTER SYNTHASE"/>
    <property type="match status" value="1"/>
</dbReference>
<dbReference type="STRING" id="60517.A0A0R3WDN3"/>
<reference evidence="10 11" key="2">
    <citation type="submission" date="2018-11" db="EMBL/GenBank/DDBJ databases">
        <authorList>
            <consortium name="Pathogen Informatics"/>
        </authorList>
    </citation>
    <scope>NUCLEOTIDE SEQUENCE [LARGE SCALE GENOMIC DNA]</scope>
</reference>
<evidence type="ECO:0000256" key="3">
    <source>
        <dbReference type="ARBA" id="ARBA00006729"/>
    </source>
</evidence>
<dbReference type="InterPro" id="IPR000878">
    <property type="entry name" value="4pyrrol_Mease"/>
</dbReference>
<organism evidence="12">
    <name type="scientific">Taenia asiatica</name>
    <name type="common">Asian tapeworm</name>
    <dbReference type="NCBI Taxonomy" id="60517"/>
    <lineage>
        <taxon>Eukaryota</taxon>
        <taxon>Metazoa</taxon>
        <taxon>Spiralia</taxon>
        <taxon>Lophotrochozoa</taxon>
        <taxon>Platyhelminthes</taxon>
        <taxon>Cestoda</taxon>
        <taxon>Eucestoda</taxon>
        <taxon>Cyclophyllidea</taxon>
        <taxon>Taeniidae</taxon>
        <taxon>Taenia</taxon>
    </lineage>
</organism>
<evidence type="ECO:0000313" key="12">
    <source>
        <dbReference type="WBParaSite" id="TASK_0000888301-mRNA-1"/>
    </source>
</evidence>
<dbReference type="GO" id="GO:0017183">
    <property type="term" value="P:protein histidyl modification to diphthamide"/>
    <property type="evidence" value="ECO:0007669"/>
    <property type="project" value="UniProtKB-UniPathway"/>
</dbReference>
<dbReference type="SUPFAM" id="SSF53790">
    <property type="entry name" value="Tetrapyrrole methylase"/>
    <property type="match status" value="1"/>
</dbReference>
<dbReference type="InterPro" id="IPR035996">
    <property type="entry name" value="4pyrrol_Methylase_sf"/>
</dbReference>
<evidence type="ECO:0000256" key="4">
    <source>
        <dbReference type="ARBA" id="ARBA00011927"/>
    </source>
</evidence>
<evidence type="ECO:0000256" key="1">
    <source>
        <dbReference type="ARBA" id="ARBA00004006"/>
    </source>
</evidence>
<evidence type="ECO:0000256" key="8">
    <source>
        <dbReference type="ARBA" id="ARBA00048752"/>
    </source>
</evidence>
<dbReference type="CDD" id="cd11647">
    <property type="entry name" value="DHP5_DphB"/>
    <property type="match status" value="1"/>
</dbReference>
<keyword evidence="5" id="KW-0489">Methyltransferase</keyword>
<dbReference type="AlphaFoldDB" id="A0A0R3WDN3"/>
<dbReference type="OrthoDB" id="2516at2759"/>
<comment type="pathway">
    <text evidence="2">Protein modification; peptidyl-diphthamide biosynthesis.</text>
</comment>
<dbReference type="Gene3D" id="3.30.950.10">
    <property type="entry name" value="Methyltransferase, Cobalt-precorrin-4 Transmethylase, Domain 2"/>
    <property type="match status" value="1"/>
</dbReference>
<evidence type="ECO:0000256" key="5">
    <source>
        <dbReference type="ARBA" id="ARBA00022603"/>
    </source>
</evidence>
<gene>
    <name evidence="10" type="ORF">TASK_LOCUS8884</name>
</gene>
<dbReference type="WBParaSite" id="TASK_0000888301-mRNA-1">
    <property type="protein sequence ID" value="TASK_0000888301-mRNA-1"/>
    <property type="gene ID" value="TASK_0000888301"/>
</dbReference>
<feature type="domain" description="Tetrapyrrole methylase" evidence="9">
    <location>
        <begin position="1"/>
        <end position="174"/>
    </location>
</feature>
<dbReference type="GO" id="GO:0141133">
    <property type="term" value="F:diphthine methyl ester synthase activity"/>
    <property type="evidence" value="ECO:0007669"/>
    <property type="project" value="UniProtKB-EC"/>
</dbReference>
<comment type="catalytic activity">
    <reaction evidence="8">
        <text>2-[(3S)-amino-3-carboxypropyl]-L-histidyl-[translation elongation factor 2] + 4 S-adenosyl-L-methionine = diphthine methyl ester-[translation elongation factor 2] + 4 S-adenosyl-L-homocysteine + 3 H(+)</text>
        <dbReference type="Rhea" id="RHEA:42652"/>
        <dbReference type="Rhea" id="RHEA-COMP:9749"/>
        <dbReference type="Rhea" id="RHEA-COMP:10173"/>
        <dbReference type="ChEBI" id="CHEBI:15378"/>
        <dbReference type="ChEBI" id="CHEBI:57856"/>
        <dbReference type="ChEBI" id="CHEBI:59789"/>
        <dbReference type="ChEBI" id="CHEBI:73995"/>
        <dbReference type="ChEBI" id="CHEBI:79005"/>
        <dbReference type="EC" id="2.1.1.314"/>
    </reaction>
</comment>
<evidence type="ECO:0000313" key="11">
    <source>
        <dbReference type="Proteomes" id="UP000282613"/>
    </source>
</evidence>
<evidence type="ECO:0000256" key="2">
    <source>
        <dbReference type="ARBA" id="ARBA00005156"/>
    </source>
</evidence>
<dbReference type="Proteomes" id="UP000282613">
    <property type="component" value="Unassembled WGS sequence"/>
</dbReference>
<dbReference type="Pfam" id="PF00590">
    <property type="entry name" value="TP_methylase"/>
    <property type="match status" value="1"/>
</dbReference>
<evidence type="ECO:0000313" key="10">
    <source>
        <dbReference type="EMBL" id="VDK41212.1"/>
    </source>
</evidence>